<sequence>MELNTRQYRNYYEILPGEGPRDIYATFSDSPGHDICHCLFQHPFQIALGRNGRRNLGVAISAFSMTNTPSNINSQNHTSVLFMGDDENAEVVSLRDGFYERVSQVVAEVGLTRGQGDFDVTFDHLGIVTYTGTVDLTIPYKHKDDKIPDNMASRFGFNLDTLIEQGTVDIDDYTCVTIRTGSTAEGPGDMFGPCSDCLITCDECIFTPETSRVVSFAPLAAYPPRAHVLFNPNLKFRPLHERPTIPELTFRLRDRANRPLSFLSGLPCAIIELMHLD</sequence>
<reference evidence="1" key="1">
    <citation type="journal article" date="2020" name="J. ISSAAS">
        <title>Identification of Adomavirus Virion Proteins.</title>
        <authorList>
            <person name="Welch N.L."/>
            <person name="Tisza M.J."/>
            <person name="Starrett G.J."/>
            <person name="Belford A.K."/>
            <person name="Pastrana D.V."/>
            <person name="Pang Y.-Y.S."/>
            <person name="Schiller J.T."/>
            <person name="An P."/>
            <person name="Cantolupo P.G."/>
            <person name="Pipas J.M."/>
            <person name="Koda S."/>
            <person name="Subramaniam K."/>
            <person name="Waltzek T.B."/>
            <person name="Bian C."/>
            <person name="Shi Q."/>
            <person name="Ruan Z."/>
            <person name="Ng T.F.F."/>
            <person name="Buck C.B."/>
        </authorList>
    </citation>
    <scope>NUCLEOTIDE SEQUENCE</scope>
    <source>
        <strain evidence="1">4332</strain>
    </source>
</reference>
<name>A0A6F9F5K4_9VIRU</name>
<proteinExistence type="predicted"/>
<dbReference type="EMBL" id="BK011017">
    <property type="protein sequence ID" value="DAC81165.1"/>
    <property type="molecule type" value="Genomic_DNA"/>
</dbReference>
<accession>A0A6F9F5K4</accession>
<evidence type="ECO:0000313" key="1">
    <source>
        <dbReference type="EMBL" id="DAC81165.1"/>
    </source>
</evidence>
<protein>
    <submittedName>
        <fullName evidence="1">LO5</fullName>
    </submittedName>
</protein>
<organism evidence="1">
    <name type="scientific">Carp adomavirus</name>
    <dbReference type="NCBI Taxonomy" id="2609874"/>
    <lineage>
        <taxon>Viruses</taxon>
        <taxon>Adomaviruses</taxon>
    </lineage>
</organism>